<dbReference type="PANTHER" id="PTHR33164">
    <property type="entry name" value="TRANSCRIPTIONAL REGULATOR, MARR FAMILY"/>
    <property type="match status" value="1"/>
</dbReference>
<dbReference type="PRINTS" id="PR00598">
    <property type="entry name" value="HTHMARR"/>
</dbReference>
<dbReference type="Proteomes" id="UP001430306">
    <property type="component" value="Unassembled WGS sequence"/>
</dbReference>
<dbReference type="EMBL" id="JAJKFW010000023">
    <property type="protein sequence ID" value="MCC9643209.1"/>
    <property type="molecule type" value="Genomic_DNA"/>
</dbReference>
<evidence type="ECO:0000313" key="3">
    <source>
        <dbReference type="Proteomes" id="UP001430306"/>
    </source>
</evidence>
<dbReference type="PROSITE" id="PS50995">
    <property type="entry name" value="HTH_MARR_2"/>
    <property type="match status" value="1"/>
</dbReference>
<dbReference type="Pfam" id="PF12802">
    <property type="entry name" value="MarR_2"/>
    <property type="match status" value="1"/>
</dbReference>
<dbReference type="SUPFAM" id="SSF46785">
    <property type="entry name" value="Winged helix' DNA-binding domain"/>
    <property type="match status" value="1"/>
</dbReference>
<accession>A0ABS8NIH3</accession>
<comment type="caution">
    <text evidence="2">The sequence shown here is derived from an EMBL/GenBank/DDBJ whole genome shotgun (WGS) entry which is preliminary data.</text>
</comment>
<dbReference type="InterPro" id="IPR036390">
    <property type="entry name" value="WH_DNA-bd_sf"/>
</dbReference>
<dbReference type="InterPro" id="IPR039422">
    <property type="entry name" value="MarR/SlyA-like"/>
</dbReference>
<dbReference type="RefSeq" id="WP_230274148.1">
    <property type="nucleotide sequence ID" value="NZ_JAJKFW010000023.1"/>
</dbReference>
<proteinExistence type="predicted"/>
<reference evidence="2" key="1">
    <citation type="submission" date="2021-11" db="EMBL/GenBank/DDBJ databases">
        <title>Genome sequence.</title>
        <authorList>
            <person name="Sun Q."/>
        </authorList>
    </citation>
    <scope>NUCLEOTIDE SEQUENCE</scope>
    <source>
        <strain evidence="2">JC740</strain>
    </source>
</reference>
<dbReference type="PANTHER" id="PTHR33164:SF43">
    <property type="entry name" value="HTH-TYPE TRANSCRIPTIONAL REPRESSOR YETL"/>
    <property type="match status" value="1"/>
</dbReference>
<evidence type="ECO:0000313" key="2">
    <source>
        <dbReference type="EMBL" id="MCC9643209.1"/>
    </source>
</evidence>
<keyword evidence="3" id="KW-1185">Reference proteome</keyword>
<evidence type="ECO:0000259" key="1">
    <source>
        <dbReference type="PROSITE" id="PS50995"/>
    </source>
</evidence>
<dbReference type="InterPro" id="IPR036388">
    <property type="entry name" value="WH-like_DNA-bd_sf"/>
</dbReference>
<dbReference type="SMART" id="SM00347">
    <property type="entry name" value="HTH_MARR"/>
    <property type="match status" value="1"/>
</dbReference>
<dbReference type="Gene3D" id="1.10.10.10">
    <property type="entry name" value="Winged helix-like DNA-binding domain superfamily/Winged helix DNA-binding domain"/>
    <property type="match status" value="1"/>
</dbReference>
<protein>
    <submittedName>
        <fullName evidence="2">MarR family winged helix-turn-helix transcriptional regulator</fullName>
    </submittedName>
</protein>
<feature type="domain" description="HTH marR-type" evidence="1">
    <location>
        <begin position="16"/>
        <end position="150"/>
    </location>
</feature>
<name>A0ABS8NIH3_9BACT</name>
<organism evidence="2 3">
    <name type="scientific">Rhodopirellula halodulae</name>
    <dbReference type="NCBI Taxonomy" id="2894198"/>
    <lineage>
        <taxon>Bacteria</taxon>
        <taxon>Pseudomonadati</taxon>
        <taxon>Planctomycetota</taxon>
        <taxon>Planctomycetia</taxon>
        <taxon>Pirellulales</taxon>
        <taxon>Pirellulaceae</taxon>
        <taxon>Rhodopirellula</taxon>
    </lineage>
</organism>
<dbReference type="InterPro" id="IPR000835">
    <property type="entry name" value="HTH_MarR-typ"/>
</dbReference>
<sequence length="156" mass="17674">MSSSGLIGASARGDGFASLSESLHGLMHAYRRQLREGVRRHGIEVPVTHLRVLKCIRNCPDSTARSITQKMEMDKAQLARVLNDLSQWKYVRKKENPADRRSQFLSLSPSGKRLLKKLDRCEQEAAAEMTGGLSERQIQSFMRIAQMMIESQRQDS</sequence>
<gene>
    <name evidence="2" type="ORF">LOC71_13070</name>
</gene>